<sequence>MISLPYSGNCRTSAKLQLHLVVAGSTVSGKPIVKIWSNGLMALKCPVGGSIRDCLSAKGLLLGCNKCKEGVMGNLDCALCCGVDFPQR</sequence>
<organism evidence="1 2">
    <name type="scientific">Nephila pilipes</name>
    <name type="common">Giant wood spider</name>
    <name type="synonym">Nephila maculata</name>
    <dbReference type="NCBI Taxonomy" id="299642"/>
    <lineage>
        <taxon>Eukaryota</taxon>
        <taxon>Metazoa</taxon>
        <taxon>Ecdysozoa</taxon>
        <taxon>Arthropoda</taxon>
        <taxon>Chelicerata</taxon>
        <taxon>Arachnida</taxon>
        <taxon>Araneae</taxon>
        <taxon>Araneomorphae</taxon>
        <taxon>Entelegynae</taxon>
        <taxon>Araneoidea</taxon>
        <taxon>Nephilidae</taxon>
        <taxon>Nephila</taxon>
    </lineage>
</organism>
<name>A0A8X6UNA0_NEPPI</name>
<proteinExistence type="predicted"/>
<gene>
    <name evidence="1" type="ORF">NPIL_621811</name>
</gene>
<comment type="caution">
    <text evidence="1">The sequence shown here is derived from an EMBL/GenBank/DDBJ whole genome shotgun (WGS) entry which is preliminary data.</text>
</comment>
<accession>A0A8X6UNA0</accession>
<dbReference type="AlphaFoldDB" id="A0A8X6UNA0"/>
<dbReference type="Proteomes" id="UP000887013">
    <property type="component" value="Unassembled WGS sequence"/>
</dbReference>
<dbReference type="OrthoDB" id="10310509at2759"/>
<evidence type="ECO:0000313" key="2">
    <source>
        <dbReference type="Proteomes" id="UP000887013"/>
    </source>
</evidence>
<dbReference type="EMBL" id="BMAW01040927">
    <property type="protein sequence ID" value="GFU61616.1"/>
    <property type="molecule type" value="Genomic_DNA"/>
</dbReference>
<keyword evidence="2" id="KW-1185">Reference proteome</keyword>
<reference evidence="1" key="1">
    <citation type="submission" date="2020-08" db="EMBL/GenBank/DDBJ databases">
        <title>Multicomponent nature underlies the extraordinary mechanical properties of spider dragline silk.</title>
        <authorList>
            <person name="Kono N."/>
            <person name="Nakamura H."/>
            <person name="Mori M."/>
            <person name="Yoshida Y."/>
            <person name="Ohtoshi R."/>
            <person name="Malay A.D."/>
            <person name="Moran D.A.P."/>
            <person name="Tomita M."/>
            <person name="Numata K."/>
            <person name="Arakawa K."/>
        </authorList>
    </citation>
    <scope>NUCLEOTIDE SEQUENCE</scope>
</reference>
<evidence type="ECO:0000313" key="1">
    <source>
        <dbReference type="EMBL" id="GFU61616.1"/>
    </source>
</evidence>
<protein>
    <submittedName>
        <fullName evidence="1">Uncharacterized protein</fullName>
    </submittedName>
</protein>